<gene>
    <name evidence="2" type="ORF">CMUS01_11249</name>
</gene>
<evidence type="ECO:0000313" key="2">
    <source>
        <dbReference type="EMBL" id="KAF6822034.1"/>
    </source>
</evidence>
<dbReference type="Proteomes" id="UP000639643">
    <property type="component" value="Unassembled WGS sequence"/>
</dbReference>
<keyword evidence="3" id="KW-1185">Reference proteome</keyword>
<protein>
    <submittedName>
        <fullName evidence="2">Uncharacterized protein</fullName>
    </submittedName>
</protein>
<feature type="region of interest" description="Disordered" evidence="1">
    <location>
        <begin position="93"/>
        <end position="158"/>
    </location>
</feature>
<evidence type="ECO:0000256" key="1">
    <source>
        <dbReference type="SAM" id="MobiDB-lite"/>
    </source>
</evidence>
<proteinExistence type="predicted"/>
<accession>A0A8H6N6J2</accession>
<feature type="region of interest" description="Disordered" evidence="1">
    <location>
        <begin position="1"/>
        <end position="76"/>
    </location>
</feature>
<name>A0A8H6N6J2_9PEZI</name>
<feature type="compositionally biased region" description="Low complexity" evidence="1">
    <location>
        <begin position="43"/>
        <end position="73"/>
    </location>
</feature>
<feature type="compositionally biased region" description="Polar residues" evidence="1">
    <location>
        <begin position="1"/>
        <end position="11"/>
    </location>
</feature>
<reference evidence="2" key="1">
    <citation type="journal article" date="2020" name="Phytopathology">
        <title>Genome Sequence Resources of Colletotrichum truncatum, C. plurivorum, C. musicola, and C. sojae: Four Species Pathogenic to Soybean (Glycine max).</title>
        <authorList>
            <person name="Rogerio F."/>
            <person name="Boufleur T.R."/>
            <person name="Ciampi-Guillardi M."/>
            <person name="Sukno S.A."/>
            <person name="Thon M.R."/>
            <person name="Massola Junior N.S."/>
            <person name="Baroncelli R."/>
        </authorList>
    </citation>
    <scope>NUCLEOTIDE SEQUENCE</scope>
    <source>
        <strain evidence="2">LFN0074</strain>
    </source>
</reference>
<comment type="caution">
    <text evidence="2">The sequence shown here is derived from an EMBL/GenBank/DDBJ whole genome shotgun (WGS) entry which is preliminary data.</text>
</comment>
<feature type="compositionally biased region" description="Basic and acidic residues" evidence="1">
    <location>
        <begin position="126"/>
        <end position="136"/>
    </location>
</feature>
<sequence length="189" mass="20540">MENPAKVNSTPEVPDFYQRQRQRMTVPVAGEDVHDAPPPYEAPRPAAVGGGSTSTSASAPAAATDSARSSSSSVRDEHAGFLDGFLEGLLTPREQFSRLQDQKRQQRQGYSSNEPMSLPAGAGDAWEDRNWDHLDGRPGSGGGRGAEGFEGGIVTRLREGSPRYHRRVPLFPTARIEIRLELIQNDDDA</sequence>
<dbReference type="AlphaFoldDB" id="A0A8H6N6J2"/>
<dbReference type="EMBL" id="WIGM01000559">
    <property type="protein sequence ID" value="KAF6822034.1"/>
    <property type="molecule type" value="Genomic_DNA"/>
</dbReference>
<organism evidence="2 3">
    <name type="scientific">Colletotrichum musicola</name>
    <dbReference type="NCBI Taxonomy" id="2175873"/>
    <lineage>
        <taxon>Eukaryota</taxon>
        <taxon>Fungi</taxon>
        <taxon>Dikarya</taxon>
        <taxon>Ascomycota</taxon>
        <taxon>Pezizomycotina</taxon>
        <taxon>Sordariomycetes</taxon>
        <taxon>Hypocreomycetidae</taxon>
        <taxon>Glomerellales</taxon>
        <taxon>Glomerellaceae</taxon>
        <taxon>Colletotrichum</taxon>
        <taxon>Colletotrichum orchidearum species complex</taxon>
    </lineage>
</organism>
<evidence type="ECO:0000313" key="3">
    <source>
        <dbReference type="Proteomes" id="UP000639643"/>
    </source>
</evidence>
<feature type="compositionally biased region" description="Gly residues" evidence="1">
    <location>
        <begin position="138"/>
        <end position="151"/>
    </location>
</feature>